<proteinExistence type="predicted"/>
<dbReference type="PANTHER" id="PTHR43794:SF11">
    <property type="entry name" value="AMIDOHYDROLASE-RELATED DOMAIN-CONTAINING PROTEIN"/>
    <property type="match status" value="1"/>
</dbReference>
<dbReference type="PANTHER" id="PTHR43794">
    <property type="entry name" value="AMINOHYDROLASE SSNA-RELATED"/>
    <property type="match status" value="1"/>
</dbReference>
<sequence>MSKTAWVGARVLTMDPAGTEYAEGAVVTDGDRIVAVGAADRVDTRGAELVDCSGSILLPGFVNAHTHASQILLRGGPNHSRGLYDWLLNVVVPGLAAYTDDDLRTAISLYCLESIRAGVTTVVANEEPVGDNPREQLQIIADTFRDSGMRARVAVLFRDQRPEAVGSERGVSEGFDLPAGDELDETFALIAELGAHYRGVTAGMVDVWPSPATTAVASTKALRRSARHAVEHGGRWALHLAEIPLEQSSRGYSPVRYLDELGLLDHRLVAAHCVHVDGDDIAALAASRAAIVTNPVSNCFLASGIAPVPAMLAAGAVVTLGTDDANVNDAVNPISDIKTLALLHRAVTADPTVLQPEELVRMATVDGALALGLQDVGHLAAGMAADFQVVKADDPHMIPSHDPYATLVFQALGHEVRDVVIAGKQVMRNRRVAAHSDATQLSRRAQQASAAVLDRAGISPRRSLA</sequence>
<dbReference type="RefSeq" id="WP_193489483.1">
    <property type="nucleotide sequence ID" value="NZ_BAAAMC010000055.1"/>
</dbReference>
<dbReference type="InterPro" id="IPR050287">
    <property type="entry name" value="MTA/SAH_deaminase"/>
</dbReference>
<dbReference type="SUPFAM" id="SSF51338">
    <property type="entry name" value="Composite domain of metallo-dependent hydrolases"/>
    <property type="match status" value="2"/>
</dbReference>
<dbReference type="InterPro" id="IPR006680">
    <property type="entry name" value="Amidohydro-rel"/>
</dbReference>
<accession>A0A7I9WM51</accession>
<evidence type="ECO:0000256" key="1">
    <source>
        <dbReference type="ARBA" id="ARBA00022801"/>
    </source>
</evidence>
<gene>
    <name evidence="3" type="primary">mtaD</name>
    <name evidence="3" type="ORF">MMUR_28690</name>
</gene>
<evidence type="ECO:0000259" key="2">
    <source>
        <dbReference type="Pfam" id="PF01979"/>
    </source>
</evidence>
<evidence type="ECO:0000313" key="3">
    <source>
        <dbReference type="EMBL" id="GFG58733.1"/>
    </source>
</evidence>
<keyword evidence="1" id="KW-0378">Hydrolase</keyword>
<dbReference type="GO" id="GO:0016810">
    <property type="term" value="F:hydrolase activity, acting on carbon-nitrogen (but not peptide) bonds"/>
    <property type="evidence" value="ECO:0007669"/>
    <property type="project" value="InterPro"/>
</dbReference>
<organism evidence="3 4">
    <name type="scientific">Mycolicibacterium murale</name>
    <dbReference type="NCBI Taxonomy" id="182220"/>
    <lineage>
        <taxon>Bacteria</taxon>
        <taxon>Bacillati</taxon>
        <taxon>Actinomycetota</taxon>
        <taxon>Actinomycetes</taxon>
        <taxon>Mycobacteriales</taxon>
        <taxon>Mycobacteriaceae</taxon>
        <taxon>Mycolicibacterium</taxon>
    </lineage>
</organism>
<protein>
    <submittedName>
        <fullName evidence="3">5-methylthioadenosine/S-adenosylhomocysteine deaminase</fullName>
    </submittedName>
</protein>
<comment type="caution">
    <text evidence="3">The sequence shown here is derived from an EMBL/GenBank/DDBJ whole genome shotgun (WGS) entry which is preliminary data.</text>
</comment>
<reference evidence="3 4" key="1">
    <citation type="journal article" date="2019" name="Emerg. Microbes Infect.">
        <title>Comprehensive subspecies identification of 175 nontuberculous mycobacteria species based on 7547 genomic profiles.</title>
        <authorList>
            <person name="Matsumoto Y."/>
            <person name="Kinjo T."/>
            <person name="Motooka D."/>
            <person name="Nabeya D."/>
            <person name="Jung N."/>
            <person name="Uechi K."/>
            <person name="Horii T."/>
            <person name="Iida T."/>
            <person name="Fujita J."/>
            <person name="Nakamura S."/>
        </authorList>
    </citation>
    <scope>NUCLEOTIDE SEQUENCE [LARGE SCALE GENOMIC DNA]</scope>
    <source>
        <strain evidence="3 4">JCM 13392</strain>
    </source>
</reference>
<dbReference type="AlphaFoldDB" id="A0A7I9WM51"/>
<feature type="domain" description="Amidohydrolase-related" evidence="2">
    <location>
        <begin position="56"/>
        <end position="426"/>
    </location>
</feature>
<dbReference type="Gene3D" id="3.20.20.140">
    <property type="entry name" value="Metal-dependent hydrolases"/>
    <property type="match status" value="1"/>
</dbReference>
<dbReference type="Proteomes" id="UP000465241">
    <property type="component" value="Unassembled WGS sequence"/>
</dbReference>
<dbReference type="InterPro" id="IPR032466">
    <property type="entry name" value="Metal_Hydrolase"/>
</dbReference>
<dbReference type="SUPFAM" id="SSF51556">
    <property type="entry name" value="Metallo-dependent hydrolases"/>
    <property type="match status" value="1"/>
</dbReference>
<dbReference type="Gene3D" id="2.30.40.10">
    <property type="entry name" value="Urease, subunit C, domain 1"/>
    <property type="match status" value="1"/>
</dbReference>
<evidence type="ECO:0000313" key="4">
    <source>
        <dbReference type="Proteomes" id="UP000465241"/>
    </source>
</evidence>
<dbReference type="EMBL" id="BLKT01000003">
    <property type="protein sequence ID" value="GFG58733.1"/>
    <property type="molecule type" value="Genomic_DNA"/>
</dbReference>
<keyword evidence="4" id="KW-1185">Reference proteome</keyword>
<dbReference type="Pfam" id="PF01979">
    <property type="entry name" value="Amidohydro_1"/>
    <property type="match status" value="1"/>
</dbReference>
<dbReference type="InterPro" id="IPR011059">
    <property type="entry name" value="Metal-dep_hydrolase_composite"/>
</dbReference>
<name>A0A7I9WM51_9MYCO</name>